<keyword evidence="3" id="KW-1185">Reference proteome</keyword>
<protein>
    <recommendedName>
        <fullName evidence="1">N-acetyltransferase domain-containing protein</fullName>
    </recommendedName>
</protein>
<dbReference type="GO" id="GO:0016747">
    <property type="term" value="F:acyltransferase activity, transferring groups other than amino-acyl groups"/>
    <property type="evidence" value="ECO:0007669"/>
    <property type="project" value="InterPro"/>
</dbReference>
<dbReference type="Proteomes" id="UP000600026">
    <property type="component" value="Unassembled WGS sequence"/>
</dbReference>
<dbReference type="InterPro" id="IPR016181">
    <property type="entry name" value="Acyl_CoA_acyltransferase"/>
</dbReference>
<dbReference type="Gene3D" id="3.40.630.30">
    <property type="match status" value="1"/>
</dbReference>
<gene>
    <name evidence="2" type="ORF">Sxan_05160</name>
</gene>
<name>A0A919GUD5_9ACTN</name>
<dbReference type="RefSeq" id="WP_202205018.1">
    <property type="nucleotide sequence ID" value="NZ_BNEE01000003.1"/>
</dbReference>
<organism evidence="2 3">
    <name type="scientific">Streptomyces xanthophaeus</name>
    <dbReference type="NCBI Taxonomy" id="67385"/>
    <lineage>
        <taxon>Bacteria</taxon>
        <taxon>Bacillati</taxon>
        <taxon>Actinomycetota</taxon>
        <taxon>Actinomycetes</taxon>
        <taxon>Kitasatosporales</taxon>
        <taxon>Streptomycetaceae</taxon>
        <taxon>Streptomyces</taxon>
    </lineage>
</organism>
<dbReference type="AlphaFoldDB" id="A0A919GUD5"/>
<sequence>MRSDVTLQALDQPLLQQLLRAAVEDADPEEVMPPVTGPAGWTSERKAAFLRFHRSRALAARPVETTFAVVVGARVVGAARLCPVKDADRAVEAGVWIGRSHRGAGVGGAVLGHLLDRARADGSAKLFISTTPDNEPVL</sequence>
<proteinExistence type="predicted"/>
<dbReference type="InterPro" id="IPR000182">
    <property type="entry name" value="GNAT_dom"/>
</dbReference>
<accession>A0A919GUD5</accession>
<dbReference type="Pfam" id="PF00583">
    <property type="entry name" value="Acetyltransf_1"/>
    <property type="match status" value="1"/>
</dbReference>
<reference evidence="2" key="1">
    <citation type="submission" date="2020-09" db="EMBL/GenBank/DDBJ databases">
        <title>Whole genome shotgun sequence of Streptomyces xanthophaeus NBRC 12829.</title>
        <authorList>
            <person name="Komaki H."/>
            <person name="Tamura T."/>
        </authorList>
    </citation>
    <scope>NUCLEOTIDE SEQUENCE</scope>
    <source>
        <strain evidence="2">NBRC 12829</strain>
    </source>
</reference>
<evidence type="ECO:0000313" key="2">
    <source>
        <dbReference type="EMBL" id="GHI83152.1"/>
    </source>
</evidence>
<evidence type="ECO:0000259" key="1">
    <source>
        <dbReference type="PROSITE" id="PS51186"/>
    </source>
</evidence>
<evidence type="ECO:0000313" key="3">
    <source>
        <dbReference type="Proteomes" id="UP000600026"/>
    </source>
</evidence>
<comment type="caution">
    <text evidence="2">The sequence shown here is derived from an EMBL/GenBank/DDBJ whole genome shotgun (WGS) entry which is preliminary data.</text>
</comment>
<feature type="domain" description="N-acetyltransferase" evidence="1">
    <location>
        <begin position="5"/>
        <end position="138"/>
    </location>
</feature>
<dbReference type="PROSITE" id="PS51186">
    <property type="entry name" value="GNAT"/>
    <property type="match status" value="1"/>
</dbReference>
<dbReference type="SUPFAM" id="SSF55729">
    <property type="entry name" value="Acyl-CoA N-acyltransferases (Nat)"/>
    <property type="match status" value="1"/>
</dbReference>
<dbReference type="EMBL" id="BNEE01000003">
    <property type="protein sequence ID" value="GHI83152.1"/>
    <property type="molecule type" value="Genomic_DNA"/>
</dbReference>